<keyword evidence="3" id="KW-0456">Lyase</keyword>
<evidence type="ECO:0000256" key="1">
    <source>
        <dbReference type="SAM" id="SignalP"/>
    </source>
</evidence>
<gene>
    <name evidence="3" type="ORF">GQ43DRAFT_443472</name>
</gene>
<dbReference type="OrthoDB" id="77013at2759"/>
<evidence type="ECO:0000259" key="2">
    <source>
        <dbReference type="Pfam" id="PF08787"/>
    </source>
</evidence>
<dbReference type="InterPro" id="IPR013320">
    <property type="entry name" value="ConA-like_dom_sf"/>
</dbReference>
<feature type="domain" description="Alginate lyase 2" evidence="2">
    <location>
        <begin position="45"/>
        <end position="262"/>
    </location>
</feature>
<reference evidence="3" key="1">
    <citation type="journal article" date="2020" name="Stud. Mycol.">
        <title>101 Dothideomycetes genomes: a test case for predicting lifestyles and emergence of pathogens.</title>
        <authorList>
            <person name="Haridas S."/>
            <person name="Albert R."/>
            <person name="Binder M."/>
            <person name="Bloem J."/>
            <person name="Labutti K."/>
            <person name="Salamov A."/>
            <person name="Andreopoulos B."/>
            <person name="Baker S."/>
            <person name="Barry K."/>
            <person name="Bills G."/>
            <person name="Bluhm B."/>
            <person name="Cannon C."/>
            <person name="Castanera R."/>
            <person name="Culley D."/>
            <person name="Daum C."/>
            <person name="Ezra D."/>
            <person name="Gonzalez J."/>
            <person name="Henrissat B."/>
            <person name="Kuo A."/>
            <person name="Liang C."/>
            <person name="Lipzen A."/>
            <person name="Lutzoni F."/>
            <person name="Magnuson J."/>
            <person name="Mondo S."/>
            <person name="Nolan M."/>
            <person name="Ohm R."/>
            <person name="Pangilinan J."/>
            <person name="Park H.-J."/>
            <person name="Ramirez L."/>
            <person name="Alfaro M."/>
            <person name="Sun H."/>
            <person name="Tritt A."/>
            <person name="Yoshinaga Y."/>
            <person name="Zwiers L.-H."/>
            <person name="Turgeon B."/>
            <person name="Goodwin S."/>
            <person name="Spatafora J."/>
            <person name="Crous P."/>
            <person name="Grigoriev I."/>
        </authorList>
    </citation>
    <scope>NUCLEOTIDE SEQUENCE</scope>
    <source>
        <strain evidence="3">ATCC 74209</strain>
    </source>
</reference>
<protein>
    <submittedName>
        <fullName evidence="3">Alginate lyase 2</fullName>
    </submittedName>
</protein>
<dbReference type="Proteomes" id="UP000799536">
    <property type="component" value="Unassembled WGS sequence"/>
</dbReference>
<proteinExistence type="predicted"/>
<feature type="chain" id="PRO_5040340374" evidence="1">
    <location>
        <begin position="17"/>
        <end position="263"/>
    </location>
</feature>
<dbReference type="Pfam" id="PF08787">
    <property type="entry name" value="Alginate_lyase2"/>
    <property type="match status" value="1"/>
</dbReference>
<keyword evidence="1" id="KW-0732">Signal</keyword>
<comment type="caution">
    <text evidence="3">The sequence shown here is derived from an EMBL/GenBank/DDBJ whole genome shotgun (WGS) entry which is preliminary data.</text>
</comment>
<dbReference type="AlphaFoldDB" id="A0A9P4MPJ3"/>
<dbReference type="GO" id="GO:0016829">
    <property type="term" value="F:lyase activity"/>
    <property type="evidence" value="ECO:0007669"/>
    <property type="project" value="UniProtKB-KW"/>
</dbReference>
<name>A0A9P4MPJ3_9PLEO</name>
<feature type="signal peptide" evidence="1">
    <location>
        <begin position="1"/>
        <end position="16"/>
    </location>
</feature>
<dbReference type="InterPro" id="IPR014895">
    <property type="entry name" value="Alginate_lyase_2"/>
</dbReference>
<accession>A0A9P4MPJ3</accession>
<dbReference type="EMBL" id="ML994154">
    <property type="protein sequence ID" value="KAF2198306.1"/>
    <property type="molecule type" value="Genomic_DNA"/>
</dbReference>
<dbReference type="SUPFAM" id="SSF49899">
    <property type="entry name" value="Concanavalin A-like lectins/glucanases"/>
    <property type="match status" value="1"/>
</dbReference>
<dbReference type="Gene3D" id="2.60.120.200">
    <property type="match status" value="1"/>
</dbReference>
<evidence type="ECO:0000313" key="3">
    <source>
        <dbReference type="EMBL" id="KAF2198306.1"/>
    </source>
</evidence>
<evidence type="ECO:0000313" key="4">
    <source>
        <dbReference type="Proteomes" id="UP000799536"/>
    </source>
</evidence>
<sequence>MSLFLLSTLLLPSILAIPHKPVHYASNSTTTTTSLDPNCAPGGNFDLSLWKLQLPTGKQGSIDSISSSSLTSCDGYQSSKYFFTSPDDGALVMKVAGSPDSSGCVATSGSKHCRTELRESSPSSWDAEADMNRLKVELEVVKPDDGRYGTVIGQIHADGEVSNKPVCELFYGQDGKITMGVEQVPGESSLKYTGIGSVTVGERFGYEIRFEKGKLQVSINDGGFKMLSTGELGAPRGYFKVGNYNQGDEKSEVRFYKIEVEHS</sequence>
<keyword evidence="4" id="KW-1185">Reference proteome</keyword>
<organism evidence="3 4">
    <name type="scientific">Delitschia confertaspora ATCC 74209</name>
    <dbReference type="NCBI Taxonomy" id="1513339"/>
    <lineage>
        <taxon>Eukaryota</taxon>
        <taxon>Fungi</taxon>
        <taxon>Dikarya</taxon>
        <taxon>Ascomycota</taxon>
        <taxon>Pezizomycotina</taxon>
        <taxon>Dothideomycetes</taxon>
        <taxon>Pleosporomycetidae</taxon>
        <taxon>Pleosporales</taxon>
        <taxon>Delitschiaceae</taxon>
        <taxon>Delitschia</taxon>
    </lineage>
</organism>